<evidence type="ECO:0000313" key="2">
    <source>
        <dbReference type="Proteomes" id="UP000053268"/>
    </source>
</evidence>
<proteinExistence type="predicted"/>
<keyword evidence="2" id="KW-1185">Reference proteome</keyword>
<organism evidence="1 2">
    <name type="scientific">Papilio xuthus</name>
    <name type="common">Asian swallowtail butterfly</name>
    <dbReference type="NCBI Taxonomy" id="66420"/>
    <lineage>
        <taxon>Eukaryota</taxon>
        <taxon>Metazoa</taxon>
        <taxon>Ecdysozoa</taxon>
        <taxon>Arthropoda</taxon>
        <taxon>Hexapoda</taxon>
        <taxon>Insecta</taxon>
        <taxon>Pterygota</taxon>
        <taxon>Neoptera</taxon>
        <taxon>Endopterygota</taxon>
        <taxon>Lepidoptera</taxon>
        <taxon>Glossata</taxon>
        <taxon>Ditrysia</taxon>
        <taxon>Papilionoidea</taxon>
        <taxon>Papilionidae</taxon>
        <taxon>Papilioninae</taxon>
        <taxon>Papilio</taxon>
    </lineage>
</organism>
<dbReference type="EMBL" id="KQ458860">
    <property type="protein sequence ID" value="KPJ04794.1"/>
    <property type="molecule type" value="Genomic_DNA"/>
</dbReference>
<dbReference type="AlphaFoldDB" id="A0A194QH98"/>
<protein>
    <submittedName>
        <fullName evidence="1">Uncharacterized protein</fullName>
    </submittedName>
</protein>
<dbReference type="Proteomes" id="UP000053268">
    <property type="component" value="Unassembled WGS sequence"/>
</dbReference>
<evidence type="ECO:0000313" key="1">
    <source>
        <dbReference type="EMBL" id="KPJ04794.1"/>
    </source>
</evidence>
<name>A0A194QH98_PAPXU</name>
<reference evidence="1 2" key="1">
    <citation type="journal article" date="2015" name="Nat. Commun.">
        <title>Outbred genome sequencing and CRISPR/Cas9 gene editing in butterflies.</title>
        <authorList>
            <person name="Li X."/>
            <person name="Fan D."/>
            <person name="Zhang W."/>
            <person name="Liu G."/>
            <person name="Zhang L."/>
            <person name="Zhao L."/>
            <person name="Fang X."/>
            <person name="Chen L."/>
            <person name="Dong Y."/>
            <person name="Chen Y."/>
            <person name="Ding Y."/>
            <person name="Zhao R."/>
            <person name="Feng M."/>
            <person name="Zhu Y."/>
            <person name="Feng Y."/>
            <person name="Jiang X."/>
            <person name="Zhu D."/>
            <person name="Xiang H."/>
            <person name="Feng X."/>
            <person name="Li S."/>
            <person name="Wang J."/>
            <person name="Zhang G."/>
            <person name="Kronforst M.R."/>
            <person name="Wang W."/>
        </authorList>
    </citation>
    <scope>NUCLEOTIDE SEQUENCE [LARGE SCALE GENOMIC DNA]</scope>
    <source>
        <strain evidence="1">Ya'a_city_454_Px</strain>
        <tissue evidence="1">Whole body</tissue>
    </source>
</reference>
<sequence>MFRVQILEQQIHRRTRWLMTPMALNRQTVDMESRVIFIVAAVPGVQKCYQGRIALSRLLCHSTSSEMYELWAAASSLTSQQ</sequence>
<accession>A0A194QH98</accession>
<gene>
    <name evidence="1" type="ORF">RR46_02491</name>
</gene>